<sequence>MFRRGLVVMSCVLRLGRGFWGSKPAVPPKGMACDEGWTVVREAWINDDFCDCKDGSDEAATAACAGVGGSSFLCENVGHEARRIPTSRVRDGVCDCCDGSDEEGCANECDAEAKKARERKEREARERKAGLEKRAAYVARFAAEIQDRAARRETAQREKTEAEAEIRALEPIVEHHDREEAERRDEATAAATAFYEDGLAEAFSAAQPHEIRAAAVRLAAAASDIETLLDVVTRSAGLDDKITDAIDDVEVLSLGVDAADALNEGNVEKFDELCAAIAAALSLDAVPADAAKRVATETARRASAIRHEIGGLAKRLVDLNPPDPDDDDEFATEEATKARDDLKNAEAKLETSRRALEALEDEDQDFGPDNAFGVLKDKCFKTRAAKYDYELCLFDKASQDHTSIGRFEKWADDYATMHYNHGTYCGGIGSRELTVHLQCGDDDLLLDVSEAQTCKYVATFKTPAACRP</sequence>
<dbReference type="PROSITE" id="PS51914">
    <property type="entry name" value="MRH"/>
    <property type="match status" value="1"/>
</dbReference>
<keyword evidence="5" id="KW-0175">Coiled coil</keyword>
<protein>
    <recommendedName>
        <fullName evidence="1">Glucosidase 2 subunit beta</fullName>
    </recommendedName>
</protein>
<gene>
    <name evidence="8" type="ORF">CTAYLR_001102</name>
</gene>
<dbReference type="InterPro" id="IPR036055">
    <property type="entry name" value="LDL_receptor-like_sf"/>
</dbReference>
<dbReference type="PANTHER" id="PTHR12630:SF1">
    <property type="entry name" value="GLUCOSIDASE 2 SUBUNIT BETA"/>
    <property type="match status" value="1"/>
</dbReference>
<evidence type="ECO:0000313" key="8">
    <source>
        <dbReference type="EMBL" id="KAJ8614252.1"/>
    </source>
</evidence>
<dbReference type="AlphaFoldDB" id="A0AAD7XS40"/>
<dbReference type="GO" id="GO:0017177">
    <property type="term" value="C:glucosidase II complex"/>
    <property type="evidence" value="ECO:0007669"/>
    <property type="project" value="TreeGrafter"/>
</dbReference>
<dbReference type="EMBL" id="JAQMWT010000009">
    <property type="protein sequence ID" value="KAJ8614252.1"/>
    <property type="molecule type" value="Genomic_DNA"/>
</dbReference>
<keyword evidence="3" id="KW-0256">Endoplasmic reticulum</keyword>
<dbReference type="Gene3D" id="4.10.400.10">
    <property type="entry name" value="Low-density Lipoprotein Receptor"/>
    <property type="match status" value="1"/>
</dbReference>
<dbReference type="GO" id="GO:0006491">
    <property type="term" value="P:N-glycan processing"/>
    <property type="evidence" value="ECO:0007669"/>
    <property type="project" value="TreeGrafter"/>
</dbReference>
<dbReference type="InterPro" id="IPR039794">
    <property type="entry name" value="Gtb1-like"/>
</dbReference>
<feature type="coiled-coil region" evidence="5">
    <location>
        <begin position="106"/>
        <end position="165"/>
    </location>
</feature>
<dbReference type="PANTHER" id="PTHR12630">
    <property type="entry name" value="N-LINKED OLIGOSACCHARIDE PROCESSING"/>
    <property type="match status" value="1"/>
</dbReference>
<evidence type="ECO:0000256" key="2">
    <source>
        <dbReference type="ARBA" id="ARBA00022729"/>
    </source>
</evidence>
<dbReference type="Gene3D" id="2.70.130.10">
    <property type="entry name" value="Mannose-6-phosphate receptor binding domain"/>
    <property type="match status" value="1"/>
</dbReference>
<dbReference type="Pfam" id="PF12999">
    <property type="entry name" value="PRKCSH-like"/>
    <property type="match status" value="1"/>
</dbReference>
<reference evidence="8" key="1">
    <citation type="submission" date="2023-01" db="EMBL/GenBank/DDBJ databases">
        <title>Metagenome sequencing of chrysophaentin producing Chrysophaeum taylorii.</title>
        <authorList>
            <person name="Davison J."/>
            <person name="Bewley C."/>
        </authorList>
    </citation>
    <scope>NUCLEOTIDE SEQUENCE</scope>
    <source>
        <strain evidence="8">NIES-1699</strain>
    </source>
</reference>
<proteinExistence type="predicted"/>
<evidence type="ECO:0000256" key="4">
    <source>
        <dbReference type="ARBA" id="ARBA00023157"/>
    </source>
</evidence>
<evidence type="ECO:0000259" key="7">
    <source>
        <dbReference type="PROSITE" id="PS51914"/>
    </source>
</evidence>
<keyword evidence="9" id="KW-1185">Reference proteome</keyword>
<keyword evidence="2 6" id="KW-0732">Signal</keyword>
<name>A0AAD7XS40_9STRA</name>
<organism evidence="8 9">
    <name type="scientific">Chrysophaeum taylorii</name>
    <dbReference type="NCBI Taxonomy" id="2483200"/>
    <lineage>
        <taxon>Eukaryota</taxon>
        <taxon>Sar</taxon>
        <taxon>Stramenopiles</taxon>
        <taxon>Ochrophyta</taxon>
        <taxon>Pelagophyceae</taxon>
        <taxon>Pelagomonadales</taxon>
        <taxon>Pelagomonadaceae</taxon>
        <taxon>Chrysophaeum</taxon>
    </lineage>
</organism>
<feature type="chain" id="PRO_5042137961" description="Glucosidase 2 subunit beta" evidence="6">
    <location>
        <begin position="19"/>
        <end position="468"/>
    </location>
</feature>
<evidence type="ECO:0000256" key="1">
    <source>
        <dbReference type="ARBA" id="ARBA00022387"/>
    </source>
</evidence>
<dbReference type="PROSITE" id="PS50068">
    <property type="entry name" value="LDLRA_2"/>
    <property type="match status" value="1"/>
</dbReference>
<feature type="domain" description="MRH" evidence="7">
    <location>
        <begin position="377"/>
        <end position="468"/>
    </location>
</feature>
<comment type="caution">
    <text evidence="8">The sequence shown here is derived from an EMBL/GenBank/DDBJ whole genome shotgun (WGS) entry which is preliminary data.</text>
</comment>
<evidence type="ECO:0000256" key="6">
    <source>
        <dbReference type="SAM" id="SignalP"/>
    </source>
</evidence>
<feature type="signal peptide" evidence="6">
    <location>
        <begin position="1"/>
        <end position="18"/>
    </location>
</feature>
<evidence type="ECO:0000256" key="3">
    <source>
        <dbReference type="ARBA" id="ARBA00022824"/>
    </source>
</evidence>
<dbReference type="InterPro" id="IPR044865">
    <property type="entry name" value="MRH_dom"/>
</dbReference>
<feature type="coiled-coil region" evidence="5">
    <location>
        <begin position="328"/>
        <end position="362"/>
    </location>
</feature>
<dbReference type="SUPFAM" id="SSF50911">
    <property type="entry name" value="Mannose 6-phosphate receptor domain"/>
    <property type="match status" value="1"/>
</dbReference>
<accession>A0AAD7XS40</accession>
<evidence type="ECO:0000256" key="5">
    <source>
        <dbReference type="SAM" id="Coils"/>
    </source>
</evidence>
<dbReference type="Pfam" id="PF13015">
    <property type="entry name" value="PRKCSH_1"/>
    <property type="match status" value="1"/>
</dbReference>
<dbReference type="Proteomes" id="UP001230188">
    <property type="component" value="Unassembled WGS sequence"/>
</dbReference>
<dbReference type="InterPro" id="IPR028146">
    <property type="entry name" value="PRKCSH_N"/>
</dbReference>
<dbReference type="InterPro" id="IPR036607">
    <property type="entry name" value="PRKCSH"/>
</dbReference>
<dbReference type="InterPro" id="IPR002172">
    <property type="entry name" value="LDrepeatLR_classA_rpt"/>
</dbReference>
<evidence type="ECO:0000313" key="9">
    <source>
        <dbReference type="Proteomes" id="UP001230188"/>
    </source>
</evidence>
<dbReference type="InterPro" id="IPR009011">
    <property type="entry name" value="Man6P_isomerase_rcpt-bd_dom_sf"/>
</dbReference>
<keyword evidence="4" id="KW-1015">Disulfide bond</keyword>
<dbReference type="CDD" id="cd00112">
    <property type="entry name" value="LDLa"/>
    <property type="match status" value="1"/>
</dbReference>